<proteinExistence type="predicted"/>
<reference evidence="8" key="1">
    <citation type="submission" date="2021-09" db="EMBL/GenBank/DDBJ databases">
        <authorList>
            <consortium name="AG Swart"/>
            <person name="Singh M."/>
            <person name="Singh A."/>
            <person name="Seah K."/>
            <person name="Emmerich C."/>
        </authorList>
    </citation>
    <scope>NUCLEOTIDE SEQUENCE</scope>
    <source>
        <strain evidence="8">ATCC30299</strain>
    </source>
</reference>
<dbReference type="InterPro" id="IPR007356">
    <property type="entry name" value="tRNA_m1G_MeTrfase_euk"/>
</dbReference>
<dbReference type="EC" id="2.1.1.221" evidence="1"/>
<dbReference type="GO" id="GO:0052905">
    <property type="term" value="F:tRNA (guanosine(9)-N1)-methyltransferase activity"/>
    <property type="evidence" value="ECO:0007669"/>
    <property type="project" value="UniProtKB-EC"/>
</dbReference>
<dbReference type="GO" id="GO:0005634">
    <property type="term" value="C:nucleus"/>
    <property type="evidence" value="ECO:0007669"/>
    <property type="project" value="TreeGrafter"/>
</dbReference>
<gene>
    <name evidence="8" type="ORF">BSTOLATCC_MIC15696</name>
</gene>
<keyword evidence="9" id="KW-1185">Reference proteome</keyword>
<dbReference type="PANTHER" id="PTHR13563">
    <property type="entry name" value="TRNA (GUANINE-9-) METHYLTRANSFERASE"/>
    <property type="match status" value="1"/>
</dbReference>
<accession>A0AAU9IR99</accession>
<sequence>MENPRLSKKEKKLLKYQKSKELKQNQKKKNNKAKKEKRAEMLASMADEQRAEFIANEKSSNQILEAEWLRVINEGTPLIFDLSFCSLMNELEINSLITQIAHSIGFLRKNEKQFFKLICCSVSGEVKEKLEKRSGKNWNLQLREEDIDALPELSGKQIIMMSPDAPDPLIDVDLENSVYVIGGLVDRTRKNSITLNKAVQKNFRAYRLPIQEEITQKIRVVLNINTVVEILHKKASGMPWKEALNSSIPQRLFRQVEESNKKSQQNQILTPKKIDKSPKIEEAKN</sequence>
<evidence type="ECO:0000256" key="1">
    <source>
        <dbReference type="ARBA" id="ARBA00012797"/>
    </source>
</evidence>
<evidence type="ECO:0000313" key="9">
    <source>
        <dbReference type="Proteomes" id="UP001162131"/>
    </source>
</evidence>
<dbReference type="PANTHER" id="PTHR13563:SF13">
    <property type="entry name" value="TRNA METHYLTRANSFERASE 10 HOMOLOG A"/>
    <property type="match status" value="1"/>
</dbReference>
<evidence type="ECO:0000256" key="4">
    <source>
        <dbReference type="ARBA" id="ARBA00022691"/>
    </source>
</evidence>
<dbReference type="PROSITE" id="PS51675">
    <property type="entry name" value="SAM_MT_TRM10"/>
    <property type="match status" value="1"/>
</dbReference>
<feature type="region of interest" description="Disordered" evidence="6">
    <location>
        <begin position="257"/>
        <end position="285"/>
    </location>
</feature>
<evidence type="ECO:0000256" key="5">
    <source>
        <dbReference type="ARBA" id="ARBA00048434"/>
    </source>
</evidence>
<comment type="catalytic activity">
    <reaction evidence="5">
        <text>guanosine(9) in tRNA + S-adenosyl-L-methionine = N(1)-methylguanosine(9) in tRNA + S-adenosyl-L-homocysteine + H(+)</text>
        <dbReference type="Rhea" id="RHEA:43156"/>
        <dbReference type="Rhea" id="RHEA-COMP:10367"/>
        <dbReference type="Rhea" id="RHEA-COMP:10368"/>
        <dbReference type="ChEBI" id="CHEBI:15378"/>
        <dbReference type="ChEBI" id="CHEBI:57856"/>
        <dbReference type="ChEBI" id="CHEBI:59789"/>
        <dbReference type="ChEBI" id="CHEBI:73542"/>
        <dbReference type="ChEBI" id="CHEBI:74269"/>
        <dbReference type="EC" id="2.1.1.221"/>
    </reaction>
</comment>
<evidence type="ECO:0000256" key="3">
    <source>
        <dbReference type="ARBA" id="ARBA00022679"/>
    </source>
</evidence>
<organism evidence="8 9">
    <name type="scientific">Blepharisma stoltei</name>
    <dbReference type="NCBI Taxonomy" id="1481888"/>
    <lineage>
        <taxon>Eukaryota</taxon>
        <taxon>Sar</taxon>
        <taxon>Alveolata</taxon>
        <taxon>Ciliophora</taxon>
        <taxon>Postciliodesmatophora</taxon>
        <taxon>Heterotrichea</taxon>
        <taxon>Heterotrichida</taxon>
        <taxon>Blepharismidae</taxon>
        <taxon>Blepharisma</taxon>
    </lineage>
</organism>
<feature type="compositionally biased region" description="Basic and acidic residues" evidence="6">
    <location>
        <begin position="272"/>
        <end position="285"/>
    </location>
</feature>
<keyword evidence="2" id="KW-0489">Methyltransferase</keyword>
<dbReference type="GO" id="GO:0000049">
    <property type="term" value="F:tRNA binding"/>
    <property type="evidence" value="ECO:0007669"/>
    <property type="project" value="TreeGrafter"/>
</dbReference>
<keyword evidence="3" id="KW-0808">Transferase</keyword>
<evidence type="ECO:0000313" key="8">
    <source>
        <dbReference type="EMBL" id="CAG9316261.1"/>
    </source>
</evidence>
<evidence type="ECO:0000256" key="2">
    <source>
        <dbReference type="ARBA" id="ARBA00022603"/>
    </source>
</evidence>
<name>A0AAU9IR99_9CILI</name>
<dbReference type="Proteomes" id="UP001162131">
    <property type="component" value="Unassembled WGS sequence"/>
</dbReference>
<dbReference type="Gene3D" id="3.40.1280.30">
    <property type="match status" value="1"/>
</dbReference>
<dbReference type="GO" id="GO:0002939">
    <property type="term" value="P:tRNA N1-guanine methylation"/>
    <property type="evidence" value="ECO:0007669"/>
    <property type="project" value="TreeGrafter"/>
</dbReference>
<dbReference type="InterPro" id="IPR038459">
    <property type="entry name" value="MT_TRM10-typ_sf"/>
</dbReference>
<feature type="compositionally biased region" description="Basic residues" evidence="6">
    <location>
        <begin position="25"/>
        <end position="36"/>
    </location>
</feature>
<feature type="domain" description="SAM-dependent MTase TRM10-type" evidence="7">
    <location>
        <begin position="59"/>
        <end position="255"/>
    </location>
</feature>
<evidence type="ECO:0000256" key="6">
    <source>
        <dbReference type="SAM" id="MobiDB-lite"/>
    </source>
</evidence>
<evidence type="ECO:0000259" key="7">
    <source>
        <dbReference type="PROSITE" id="PS51675"/>
    </source>
</evidence>
<dbReference type="EMBL" id="CAJZBQ010000015">
    <property type="protein sequence ID" value="CAG9316261.1"/>
    <property type="molecule type" value="Genomic_DNA"/>
</dbReference>
<protein>
    <recommendedName>
        <fullName evidence="1">tRNA (guanine(9)-N(1))-methyltransferase</fullName>
        <ecNumber evidence="1">2.1.1.221</ecNumber>
    </recommendedName>
</protein>
<keyword evidence="4" id="KW-0949">S-adenosyl-L-methionine</keyword>
<comment type="caution">
    <text evidence="8">The sequence shown here is derived from an EMBL/GenBank/DDBJ whole genome shotgun (WGS) entry which is preliminary data.</text>
</comment>
<dbReference type="AlphaFoldDB" id="A0AAU9IR99"/>
<dbReference type="CDD" id="cd18089">
    <property type="entry name" value="SPOUT_Trm10-like"/>
    <property type="match status" value="1"/>
</dbReference>
<feature type="region of interest" description="Disordered" evidence="6">
    <location>
        <begin position="17"/>
        <end position="40"/>
    </location>
</feature>
<dbReference type="InterPro" id="IPR028564">
    <property type="entry name" value="MT_TRM10-typ"/>
</dbReference>